<dbReference type="PANTHER" id="PTHR43467:SF1">
    <property type="entry name" value="PRECORRIN-6A SYNTHASE [DEACETYLATING]"/>
    <property type="match status" value="1"/>
</dbReference>
<keyword evidence="3" id="KW-0949">S-adenosyl-L-methionine</keyword>
<keyword evidence="3 5" id="KW-0489">Methyltransferase</keyword>
<name>A0A9X1JZ88_9RHOB</name>
<dbReference type="EC" id="2.1.1.152" evidence="3"/>
<dbReference type="PANTHER" id="PTHR43467">
    <property type="entry name" value="COBALT-PRECORRIN-2 C(20)-METHYLTRANSFERASE"/>
    <property type="match status" value="1"/>
</dbReference>
<dbReference type="AlphaFoldDB" id="A0A9X1JZ88"/>
<comment type="catalytic activity">
    <reaction evidence="3">
        <text>precorrin-5 + S-adenosyl-L-methionine + H2O = precorrin-6A + acetate + S-adenosyl-L-homocysteine + 2 H(+)</text>
        <dbReference type="Rhea" id="RHEA:18261"/>
        <dbReference type="ChEBI" id="CHEBI:15377"/>
        <dbReference type="ChEBI" id="CHEBI:15378"/>
        <dbReference type="ChEBI" id="CHEBI:30089"/>
        <dbReference type="ChEBI" id="CHEBI:57856"/>
        <dbReference type="ChEBI" id="CHEBI:59789"/>
        <dbReference type="ChEBI" id="CHEBI:77871"/>
        <dbReference type="ChEBI" id="CHEBI:77872"/>
        <dbReference type="EC" id="2.1.1.152"/>
    </reaction>
</comment>
<dbReference type="GO" id="GO:0009236">
    <property type="term" value="P:cobalamin biosynthetic process"/>
    <property type="evidence" value="ECO:0007669"/>
    <property type="project" value="UniProtKB-KW"/>
</dbReference>
<dbReference type="Proteomes" id="UP001138661">
    <property type="component" value="Unassembled WGS sequence"/>
</dbReference>
<evidence type="ECO:0000259" key="4">
    <source>
        <dbReference type="Pfam" id="PF00590"/>
    </source>
</evidence>
<comment type="function">
    <text evidence="3">Catalyzes the methylation of C-1 in precorrin-5 and the subsequent extrusion of acetic acid from the resulting intermediate to form cobalt-precorrin-6A.</text>
</comment>
<comment type="pathway">
    <text evidence="1">Cofactor biosynthesis; adenosylcobalamin biosynthesis.</text>
</comment>
<evidence type="ECO:0000256" key="3">
    <source>
        <dbReference type="PIRNR" id="PIRNR036525"/>
    </source>
</evidence>
<keyword evidence="3 5" id="KW-0808">Transferase</keyword>
<dbReference type="GO" id="GO:0032259">
    <property type="term" value="P:methylation"/>
    <property type="evidence" value="ECO:0007669"/>
    <property type="project" value="UniProtKB-KW"/>
</dbReference>
<organism evidence="5 6">
    <name type="scientific">Roseobacter insulae</name>
    <dbReference type="NCBI Taxonomy" id="2859783"/>
    <lineage>
        <taxon>Bacteria</taxon>
        <taxon>Pseudomonadati</taxon>
        <taxon>Pseudomonadota</taxon>
        <taxon>Alphaproteobacteria</taxon>
        <taxon>Rhodobacterales</taxon>
        <taxon>Roseobacteraceae</taxon>
        <taxon>Roseobacter</taxon>
    </lineage>
</organism>
<dbReference type="NCBIfam" id="TIGR02434">
    <property type="entry name" value="CobF"/>
    <property type="match status" value="1"/>
</dbReference>
<dbReference type="InterPro" id="IPR000878">
    <property type="entry name" value="4pyrrol_Mease"/>
</dbReference>
<proteinExistence type="predicted"/>
<evidence type="ECO:0000256" key="2">
    <source>
        <dbReference type="ARBA" id="ARBA00022573"/>
    </source>
</evidence>
<dbReference type="EMBL" id="JAHXDN010000004">
    <property type="protein sequence ID" value="MBW4709111.1"/>
    <property type="molecule type" value="Genomic_DNA"/>
</dbReference>
<accession>A0A9X1JZ88</accession>
<dbReference type="InterPro" id="IPR012797">
    <property type="entry name" value="CobF"/>
</dbReference>
<dbReference type="GO" id="GO:0043819">
    <property type="term" value="F:precorrin-6A synthase (deacetylating) activity"/>
    <property type="evidence" value="ECO:0007669"/>
    <property type="project" value="UniProtKB-EC"/>
</dbReference>
<keyword evidence="6" id="KW-1185">Reference proteome</keyword>
<gene>
    <name evidence="5" type="primary">cobF</name>
    <name evidence="5" type="ORF">KX928_15070</name>
</gene>
<sequence length="246" mass="27087">MIQTLWLIGIGTGAPSHVTGEGMAALRDAAIILVPHKGDGKDDLAELRHRIIRASGSDARILPFDYPERDPGVPYLERVEKWHDEIARRWQKTVGTIHPDGPVALLVWGDPSLYDSTIRIAQRLEPQPDIRIVPGITAIQALTAAHAIPLNAVNGPVHITTGRRLRDSGWPDGVQRVVVMLDGDASFQTLPAANLTIWWGAYLGMPEQVLDHGPVAAIRDRIIATRAAARQRHGWIMDTYLLSKET</sequence>
<evidence type="ECO:0000256" key="1">
    <source>
        <dbReference type="ARBA" id="ARBA00004953"/>
    </source>
</evidence>
<dbReference type="PIRSF" id="PIRSF036525">
    <property type="entry name" value="CobF"/>
    <property type="match status" value="1"/>
</dbReference>
<evidence type="ECO:0000313" key="5">
    <source>
        <dbReference type="EMBL" id="MBW4709111.1"/>
    </source>
</evidence>
<feature type="domain" description="Tetrapyrrole methylase" evidence="4">
    <location>
        <begin position="4"/>
        <end position="216"/>
    </location>
</feature>
<protein>
    <recommendedName>
        <fullName evidence="3">Precorrin-6A synthase [deacetylating]</fullName>
        <ecNumber evidence="3">2.1.1.152</ecNumber>
    </recommendedName>
</protein>
<evidence type="ECO:0000313" key="6">
    <source>
        <dbReference type="Proteomes" id="UP001138661"/>
    </source>
</evidence>
<dbReference type="Pfam" id="PF00590">
    <property type="entry name" value="TP_methylase"/>
    <property type="match status" value="1"/>
</dbReference>
<dbReference type="RefSeq" id="WP_219504293.1">
    <property type="nucleotide sequence ID" value="NZ_JAHXDN010000004.1"/>
</dbReference>
<comment type="caution">
    <text evidence="5">The sequence shown here is derived from an EMBL/GenBank/DDBJ whole genome shotgun (WGS) entry which is preliminary data.</text>
</comment>
<keyword evidence="2" id="KW-0169">Cobalamin biosynthesis</keyword>
<reference evidence="5" key="1">
    <citation type="submission" date="2021-07" db="EMBL/GenBank/DDBJ databases">
        <title>Roseobacter insulae sp. nov., isolated from a tidal flat.</title>
        <authorList>
            <person name="Park S."/>
            <person name="Yoon J.-H."/>
        </authorList>
    </citation>
    <scope>NUCLEOTIDE SEQUENCE</scope>
    <source>
        <strain evidence="5">YSTF-M11</strain>
    </source>
</reference>
<dbReference type="CDD" id="cd11643">
    <property type="entry name" value="Precorrin-6A-synthase"/>
    <property type="match status" value="1"/>
</dbReference>